<evidence type="ECO:0000256" key="5">
    <source>
        <dbReference type="SAM" id="MobiDB-lite"/>
    </source>
</evidence>
<evidence type="ECO:0000256" key="4">
    <source>
        <dbReference type="PROSITE-ProRule" id="PRU01248"/>
    </source>
</evidence>
<dbReference type="Proteomes" id="UP001432222">
    <property type="component" value="Chromosome"/>
</dbReference>
<evidence type="ECO:0000259" key="6">
    <source>
        <dbReference type="PROSITE" id="PS51898"/>
    </source>
</evidence>
<keyword evidence="3" id="KW-0233">DNA recombination</keyword>
<dbReference type="RefSeq" id="WP_328958039.1">
    <property type="nucleotide sequence ID" value="NZ_CP108110.1"/>
</dbReference>
<evidence type="ECO:0000313" key="9">
    <source>
        <dbReference type="Proteomes" id="UP001432222"/>
    </source>
</evidence>
<evidence type="ECO:0000313" key="8">
    <source>
        <dbReference type="EMBL" id="WUQ87480.1"/>
    </source>
</evidence>
<dbReference type="Gene3D" id="1.10.443.10">
    <property type="entry name" value="Intergrase catalytic core"/>
    <property type="match status" value="1"/>
</dbReference>
<dbReference type="InterPro" id="IPR010998">
    <property type="entry name" value="Integrase_recombinase_N"/>
</dbReference>
<dbReference type="PANTHER" id="PTHR30349">
    <property type="entry name" value="PHAGE INTEGRASE-RELATED"/>
    <property type="match status" value="1"/>
</dbReference>
<sequence>MGKAHVSDRHHKSHPRPGEKVCREHRRVPTAAHGVGSRWEVRGWNNAGVALPKKRFEDKGEAERHAAAITNDLAEGDYVDPRDSRTTVKAWASEWLSVQGGDDSTAENRERYVRIHIIPGMGDFELGEVERRPSIVQAFLKQLEAKGISVGYRYNLFIALSSIFSAAVEDRLIKRNPCQSRSVTKPKIPPRQLVPWEFHRVHSVILGLPEGFRAAGWIGFGAGLRQGEIFGIAESDIDFRRRIIRIRQQVKLLGTGAKVFALPKGGKTREVPMDDVLAEKLAQHIADFPPVRVALPWATAAAKAKSFRLLFTDLDGGALHRSRFNRTVWKPALVTAGVIPPPIRAQKFEAAPEDGMHALRHAFAAALVDGGCSIKDLAAYLGHADEAFTLRTYVHLMPKSDERARAAISRALFAADVPALGGDLTAV</sequence>
<feature type="domain" description="Tyr recombinase" evidence="6">
    <location>
        <begin position="187"/>
        <end position="409"/>
    </location>
</feature>
<keyword evidence="9" id="KW-1185">Reference proteome</keyword>
<proteinExistence type="inferred from homology"/>
<dbReference type="PANTHER" id="PTHR30349:SF64">
    <property type="entry name" value="PROPHAGE INTEGRASE INTD-RELATED"/>
    <property type="match status" value="1"/>
</dbReference>
<dbReference type="InterPro" id="IPR044068">
    <property type="entry name" value="CB"/>
</dbReference>
<dbReference type="Gene3D" id="1.10.150.130">
    <property type="match status" value="1"/>
</dbReference>
<dbReference type="InterPro" id="IPR013762">
    <property type="entry name" value="Integrase-like_cat_sf"/>
</dbReference>
<dbReference type="InterPro" id="IPR011010">
    <property type="entry name" value="DNA_brk_join_enz"/>
</dbReference>
<dbReference type="SUPFAM" id="SSF56349">
    <property type="entry name" value="DNA breaking-rejoining enzymes"/>
    <property type="match status" value="1"/>
</dbReference>
<feature type="domain" description="Core-binding (CB)" evidence="7">
    <location>
        <begin position="86"/>
        <end position="168"/>
    </location>
</feature>
<dbReference type="PROSITE" id="PS51900">
    <property type="entry name" value="CB"/>
    <property type="match status" value="1"/>
</dbReference>
<organism evidence="8 9">
    <name type="scientific">Kitasatospora purpeofusca</name>
    <dbReference type="NCBI Taxonomy" id="67352"/>
    <lineage>
        <taxon>Bacteria</taxon>
        <taxon>Bacillati</taxon>
        <taxon>Actinomycetota</taxon>
        <taxon>Actinomycetes</taxon>
        <taxon>Kitasatosporales</taxon>
        <taxon>Streptomycetaceae</taxon>
        <taxon>Kitasatospora</taxon>
    </lineage>
</organism>
<name>A0ABZ1UAM1_9ACTN</name>
<evidence type="ECO:0000256" key="2">
    <source>
        <dbReference type="ARBA" id="ARBA00023125"/>
    </source>
</evidence>
<evidence type="ECO:0000256" key="1">
    <source>
        <dbReference type="ARBA" id="ARBA00008857"/>
    </source>
</evidence>
<dbReference type="Pfam" id="PF00589">
    <property type="entry name" value="Phage_integrase"/>
    <property type="match status" value="1"/>
</dbReference>
<feature type="region of interest" description="Disordered" evidence="5">
    <location>
        <begin position="1"/>
        <end position="22"/>
    </location>
</feature>
<evidence type="ECO:0000259" key="7">
    <source>
        <dbReference type="PROSITE" id="PS51900"/>
    </source>
</evidence>
<accession>A0ABZ1UAM1</accession>
<dbReference type="EMBL" id="CP108110">
    <property type="protein sequence ID" value="WUQ87480.1"/>
    <property type="molecule type" value="Genomic_DNA"/>
</dbReference>
<keyword evidence="2 4" id="KW-0238">DNA-binding</keyword>
<dbReference type="PROSITE" id="PS51898">
    <property type="entry name" value="TYR_RECOMBINASE"/>
    <property type="match status" value="1"/>
</dbReference>
<gene>
    <name evidence="8" type="ORF">OHA16_33650</name>
</gene>
<protein>
    <submittedName>
        <fullName evidence="8">Tyrosine-type recombinase/integrase</fullName>
    </submittedName>
</protein>
<reference evidence="8" key="1">
    <citation type="submission" date="2022-10" db="EMBL/GenBank/DDBJ databases">
        <title>The complete genomes of actinobacterial strains from the NBC collection.</title>
        <authorList>
            <person name="Joergensen T.S."/>
            <person name="Alvarez Arevalo M."/>
            <person name="Sterndorff E.B."/>
            <person name="Faurdal D."/>
            <person name="Vuksanovic O."/>
            <person name="Mourched A.-S."/>
            <person name="Charusanti P."/>
            <person name="Shaw S."/>
            <person name="Blin K."/>
            <person name="Weber T."/>
        </authorList>
    </citation>
    <scope>NUCLEOTIDE SEQUENCE</scope>
    <source>
        <strain evidence="8">NBC_00222</strain>
    </source>
</reference>
<dbReference type="InterPro" id="IPR002104">
    <property type="entry name" value="Integrase_catalytic"/>
</dbReference>
<evidence type="ECO:0000256" key="3">
    <source>
        <dbReference type="ARBA" id="ARBA00023172"/>
    </source>
</evidence>
<comment type="similarity">
    <text evidence="1">Belongs to the 'phage' integrase family.</text>
</comment>
<dbReference type="InterPro" id="IPR050090">
    <property type="entry name" value="Tyrosine_recombinase_XerCD"/>
</dbReference>